<reference evidence="1 2" key="1">
    <citation type="journal article" date="2015" name="Sci. Rep.">
        <title>The power of single molecule real-time sequencing technology in the de novo assembly of a eukaryotic genome.</title>
        <authorList>
            <person name="Sakai H."/>
            <person name="Naito K."/>
            <person name="Ogiso-Tanaka E."/>
            <person name="Takahashi Y."/>
            <person name="Iseki K."/>
            <person name="Muto C."/>
            <person name="Satou K."/>
            <person name="Teruya K."/>
            <person name="Shiroma A."/>
            <person name="Shimoji M."/>
            <person name="Hirano T."/>
            <person name="Itoh T."/>
            <person name="Kaga A."/>
            <person name="Tomooka N."/>
        </authorList>
    </citation>
    <scope>NUCLEOTIDE SEQUENCE [LARGE SCALE GENOMIC DNA]</scope>
    <source>
        <strain evidence="2">cv. Shumari</strain>
    </source>
</reference>
<evidence type="ECO:0000313" key="1">
    <source>
        <dbReference type="EMBL" id="BAT81983.1"/>
    </source>
</evidence>
<keyword evidence="2" id="KW-1185">Reference proteome</keyword>
<protein>
    <submittedName>
        <fullName evidence="1">Uncharacterized protein</fullName>
    </submittedName>
</protein>
<dbReference type="AlphaFoldDB" id="A0A0S3RNH9"/>
<sequence length="125" mass="14444">MCGFINTTIYSLSASIFTDKIQPREFKSLRKHFVDFTVRNCFVGLVLSHTSKSSHHQLAPNLDVLHTKTVLRIPNKSIHVSSQVATTGFNSNISRIISDWIAAIEIRYRRLKKWFQFQQIPPRTN</sequence>
<organism evidence="1 2">
    <name type="scientific">Vigna angularis var. angularis</name>
    <dbReference type="NCBI Taxonomy" id="157739"/>
    <lineage>
        <taxon>Eukaryota</taxon>
        <taxon>Viridiplantae</taxon>
        <taxon>Streptophyta</taxon>
        <taxon>Embryophyta</taxon>
        <taxon>Tracheophyta</taxon>
        <taxon>Spermatophyta</taxon>
        <taxon>Magnoliopsida</taxon>
        <taxon>eudicotyledons</taxon>
        <taxon>Gunneridae</taxon>
        <taxon>Pentapetalae</taxon>
        <taxon>rosids</taxon>
        <taxon>fabids</taxon>
        <taxon>Fabales</taxon>
        <taxon>Fabaceae</taxon>
        <taxon>Papilionoideae</taxon>
        <taxon>50 kb inversion clade</taxon>
        <taxon>NPAAA clade</taxon>
        <taxon>indigoferoid/millettioid clade</taxon>
        <taxon>Phaseoleae</taxon>
        <taxon>Vigna</taxon>
    </lineage>
</organism>
<gene>
    <name evidence="1" type="primary">Vigan.03G191200</name>
    <name evidence="1" type="ORF">VIGAN_03191200</name>
</gene>
<proteinExistence type="predicted"/>
<evidence type="ECO:0000313" key="2">
    <source>
        <dbReference type="Proteomes" id="UP000291084"/>
    </source>
</evidence>
<dbReference type="Proteomes" id="UP000291084">
    <property type="component" value="Chromosome 3"/>
</dbReference>
<accession>A0A0S3RNH9</accession>
<dbReference type="EMBL" id="AP015036">
    <property type="protein sequence ID" value="BAT81983.1"/>
    <property type="molecule type" value="Genomic_DNA"/>
</dbReference>
<name>A0A0S3RNH9_PHAAN</name>